<dbReference type="EMBL" id="CP097635">
    <property type="protein sequence ID" value="URI07735.1"/>
    <property type="molecule type" value="Genomic_DNA"/>
</dbReference>
<organism evidence="1 2">
    <name type="scientific">Aquincola tertiaricarbonis</name>
    <dbReference type="NCBI Taxonomy" id="391953"/>
    <lineage>
        <taxon>Bacteria</taxon>
        <taxon>Pseudomonadati</taxon>
        <taxon>Pseudomonadota</taxon>
        <taxon>Betaproteobacteria</taxon>
        <taxon>Burkholderiales</taxon>
        <taxon>Sphaerotilaceae</taxon>
        <taxon>Aquincola</taxon>
    </lineage>
</organism>
<evidence type="ECO:0000313" key="1">
    <source>
        <dbReference type="EMBL" id="URI07735.1"/>
    </source>
</evidence>
<evidence type="ECO:0000313" key="2">
    <source>
        <dbReference type="Proteomes" id="UP001056201"/>
    </source>
</evidence>
<keyword evidence="2" id="KW-1185">Reference proteome</keyword>
<name>A0ABY4S4W7_AQUTE</name>
<dbReference type="Proteomes" id="UP001056201">
    <property type="component" value="Chromosome 1"/>
</dbReference>
<accession>A0ABY4S4W7</accession>
<dbReference type="RefSeq" id="WP_250195966.1">
    <property type="nucleotide sequence ID" value="NZ_CP097635.1"/>
</dbReference>
<reference evidence="1" key="1">
    <citation type="submission" date="2022-05" db="EMBL/GenBank/DDBJ databases">
        <title>An RpoN-dependent PEP-CTERM gene is involved in floc formation of an Aquincola tertiaricarbonis strain.</title>
        <authorList>
            <person name="Qiu D."/>
            <person name="Xia M."/>
        </authorList>
    </citation>
    <scope>NUCLEOTIDE SEQUENCE</scope>
    <source>
        <strain evidence="1">RN12</strain>
    </source>
</reference>
<proteinExistence type="predicted"/>
<gene>
    <name evidence="1" type="ORF">MW290_03750</name>
</gene>
<sequence length="164" mass="18339">MLISNKPGRPGAALPFVNPLANCHCSGPVILEIPIGDNMTLLLSPCQQTVRQMPIKWAGGTPPQLGAALLPQIWKARAQASYVLITLNKRLAMSITKRACALVDKEDGQQHCGAAEYRQDKEDRLSAHGQQYVLPQQRACRLGRRHRIRTLRRSSPMMRIRLLR</sequence>
<protein>
    <submittedName>
        <fullName evidence="1">Uncharacterized protein</fullName>
    </submittedName>
</protein>